<evidence type="ECO:0000313" key="2">
    <source>
        <dbReference type="EMBL" id="KAK7842764.1"/>
    </source>
</evidence>
<feature type="transmembrane region" description="Helical" evidence="1">
    <location>
        <begin position="129"/>
        <end position="148"/>
    </location>
</feature>
<comment type="caution">
    <text evidence="2">The sequence shown here is derived from an EMBL/GenBank/DDBJ whole genome shotgun (WGS) entry which is preliminary data.</text>
</comment>
<keyword evidence="3" id="KW-1185">Reference proteome</keyword>
<proteinExistence type="predicted"/>
<organism evidence="2 3">
    <name type="scientific">Quercus suber</name>
    <name type="common">Cork oak</name>
    <dbReference type="NCBI Taxonomy" id="58331"/>
    <lineage>
        <taxon>Eukaryota</taxon>
        <taxon>Viridiplantae</taxon>
        <taxon>Streptophyta</taxon>
        <taxon>Embryophyta</taxon>
        <taxon>Tracheophyta</taxon>
        <taxon>Spermatophyta</taxon>
        <taxon>Magnoliopsida</taxon>
        <taxon>eudicotyledons</taxon>
        <taxon>Gunneridae</taxon>
        <taxon>Pentapetalae</taxon>
        <taxon>rosids</taxon>
        <taxon>fabids</taxon>
        <taxon>Fagales</taxon>
        <taxon>Fagaceae</taxon>
        <taxon>Quercus</taxon>
    </lineage>
</organism>
<keyword evidence="1" id="KW-0812">Transmembrane</keyword>
<evidence type="ECO:0000313" key="3">
    <source>
        <dbReference type="Proteomes" id="UP000237347"/>
    </source>
</evidence>
<dbReference type="InterPro" id="IPR047259">
    <property type="entry name" value="QUIRKY-like"/>
</dbReference>
<dbReference type="Proteomes" id="UP000237347">
    <property type="component" value="Unassembled WGS sequence"/>
</dbReference>
<protein>
    <submittedName>
        <fullName evidence="2">Ft-interacting protein 1</fullName>
    </submittedName>
</protein>
<keyword evidence="1" id="KW-0472">Membrane</keyword>
<dbReference type="AlphaFoldDB" id="A0AAW0KVX5"/>
<dbReference type="PANTHER" id="PTHR31425">
    <property type="entry name" value="PHOSPHORIBOSYLANTHRANILATE TRANSFERASE ISOFORM 1"/>
    <property type="match status" value="1"/>
</dbReference>
<evidence type="ECO:0000256" key="1">
    <source>
        <dbReference type="SAM" id="Phobius"/>
    </source>
</evidence>
<dbReference type="EMBL" id="PKMF04000216">
    <property type="protein sequence ID" value="KAK7842764.1"/>
    <property type="molecule type" value="Genomic_DNA"/>
</dbReference>
<reference evidence="2 3" key="1">
    <citation type="journal article" date="2018" name="Sci. Data">
        <title>The draft genome sequence of cork oak.</title>
        <authorList>
            <person name="Ramos A.M."/>
            <person name="Usie A."/>
            <person name="Barbosa P."/>
            <person name="Barros P.M."/>
            <person name="Capote T."/>
            <person name="Chaves I."/>
            <person name="Simoes F."/>
            <person name="Abreu I."/>
            <person name="Carrasquinho I."/>
            <person name="Faro C."/>
            <person name="Guimaraes J.B."/>
            <person name="Mendonca D."/>
            <person name="Nobrega F."/>
            <person name="Rodrigues L."/>
            <person name="Saibo N.J.M."/>
            <person name="Varela M.C."/>
            <person name="Egas C."/>
            <person name="Matos J."/>
            <person name="Miguel C.M."/>
            <person name="Oliveira M.M."/>
            <person name="Ricardo C.P."/>
            <person name="Goncalves S."/>
        </authorList>
    </citation>
    <scope>NUCLEOTIDE SEQUENCE [LARGE SCALE GENOMIC DNA]</scope>
    <source>
        <strain evidence="3">cv. HL8</strain>
    </source>
</reference>
<dbReference type="PANTHER" id="PTHR31425:SF50">
    <property type="entry name" value="FT-INTERACTING PROTEIN 3-RELATED"/>
    <property type="match status" value="1"/>
</dbReference>
<accession>A0AAW0KVX5</accession>
<sequence length="149" mass="17052">MAHGGCRHSDVYDPCTVISIGVFDNGHLQGVDFVRGPWHQRIGRVRIRLSTLEMNCVYTLSYPLVVIQASRFSLINTINTYLQPLLPKMHYLSPLSIYQLNAFRRQVVYLISLTLSNSEPPLKKEIRNWANPATTILIYIIFLLVVCFS</sequence>
<gene>
    <name evidence="2" type="primary">FTIP1_17</name>
    <name evidence="2" type="ORF">CFP56_013453</name>
</gene>
<name>A0AAW0KVX5_QUESU</name>
<keyword evidence="1" id="KW-1133">Transmembrane helix</keyword>